<keyword evidence="3" id="KW-1185">Reference proteome</keyword>
<accession>A0A9J6RQQ5</accession>
<evidence type="ECO:0000256" key="1">
    <source>
        <dbReference type="SAM" id="Phobius"/>
    </source>
</evidence>
<proteinExistence type="predicted"/>
<evidence type="ECO:0000313" key="2">
    <source>
        <dbReference type="EMBL" id="MCZ0866463.1"/>
    </source>
</evidence>
<comment type="caution">
    <text evidence="2">The sequence shown here is derived from an EMBL/GenBank/DDBJ whole genome shotgun (WGS) entry which is preliminary data.</text>
</comment>
<keyword evidence="1" id="KW-1133">Transmembrane helix</keyword>
<reference evidence="2 3" key="1">
    <citation type="submission" date="2022-12" db="EMBL/GenBank/DDBJ databases">
        <title>Dasania phycosphaerae sp. nov., isolated from particulate material of the south coast of Korea.</title>
        <authorList>
            <person name="Jiang Y."/>
        </authorList>
    </citation>
    <scope>NUCLEOTIDE SEQUENCE [LARGE SCALE GENOMIC DNA]</scope>
    <source>
        <strain evidence="2 3">GY-19</strain>
    </source>
</reference>
<organism evidence="2 3">
    <name type="scientific">Dasania phycosphaerae</name>
    <dbReference type="NCBI Taxonomy" id="2950436"/>
    <lineage>
        <taxon>Bacteria</taxon>
        <taxon>Pseudomonadati</taxon>
        <taxon>Pseudomonadota</taxon>
        <taxon>Gammaproteobacteria</taxon>
        <taxon>Cellvibrionales</taxon>
        <taxon>Spongiibacteraceae</taxon>
        <taxon>Dasania</taxon>
    </lineage>
</organism>
<evidence type="ECO:0000313" key="3">
    <source>
        <dbReference type="Proteomes" id="UP001069090"/>
    </source>
</evidence>
<gene>
    <name evidence="2" type="ORF">O0V09_14725</name>
</gene>
<keyword evidence="1" id="KW-0472">Membrane</keyword>
<keyword evidence="1" id="KW-0812">Transmembrane</keyword>
<sequence>MFISTPFVRFAVNRLYRQGKLDKQQRDYLILQDRQINVMITIGVLVLLAAYYIR</sequence>
<name>A0A9J6RQQ5_9GAMM</name>
<protein>
    <submittedName>
        <fullName evidence="2">Uncharacterized protein</fullName>
    </submittedName>
</protein>
<dbReference type="EMBL" id="JAPTGG010000013">
    <property type="protein sequence ID" value="MCZ0866463.1"/>
    <property type="molecule type" value="Genomic_DNA"/>
</dbReference>
<dbReference type="AlphaFoldDB" id="A0A9J6RQQ5"/>
<feature type="transmembrane region" description="Helical" evidence="1">
    <location>
        <begin position="36"/>
        <end position="53"/>
    </location>
</feature>
<dbReference type="RefSeq" id="WP_268905151.1">
    <property type="nucleotide sequence ID" value="NZ_JAPTGG010000013.1"/>
</dbReference>
<dbReference type="Proteomes" id="UP001069090">
    <property type="component" value="Unassembled WGS sequence"/>
</dbReference>